<proteinExistence type="predicted"/>
<sequence>MMKYVVLFLGCLAYAYSTQFATHGDKELEICIENCAAEAQEIKCYVTCDCTFGSCDACRVLMPTDPEDESKESLEGLEEKEEEIPENEDNIYNCD</sequence>
<dbReference type="EMBL" id="NIRI02000056">
    <property type="protein sequence ID" value="KAG5442947.1"/>
    <property type="molecule type" value="Genomic_DNA"/>
</dbReference>
<evidence type="ECO:0000256" key="1">
    <source>
        <dbReference type="SAM" id="MobiDB-lite"/>
    </source>
</evidence>
<feature type="region of interest" description="Disordered" evidence="1">
    <location>
        <begin position="65"/>
        <end position="95"/>
    </location>
</feature>
<protein>
    <submittedName>
        <fullName evidence="3">Uncharacterized protein</fullName>
    </submittedName>
</protein>
<name>A0A8T1M0R9_CLOSI</name>
<dbReference type="Proteomes" id="UP000286415">
    <property type="component" value="Unassembled WGS sequence"/>
</dbReference>
<comment type="caution">
    <text evidence="3">The sequence shown here is derived from an EMBL/GenBank/DDBJ whole genome shotgun (WGS) entry which is preliminary data.</text>
</comment>
<gene>
    <name evidence="3" type="ORF">CSKR_202685</name>
</gene>
<keyword evidence="4" id="KW-1185">Reference proteome</keyword>
<dbReference type="OrthoDB" id="10488497at2759"/>
<evidence type="ECO:0000313" key="4">
    <source>
        <dbReference type="Proteomes" id="UP000286415"/>
    </source>
</evidence>
<reference evidence="3 4" key="2">
    <citation type="journal article" date="2021" name="Genomics">
        <title>High-quality reference genome for Clonorchis sinensis.</title>
        <authorList>
            <person name="Young N.D."/>
            <person name="Stroehlein A.J."/>
            <person name="Kinkar L."/>
            <person name="Wang T."/>
            <person name="Sohn W.M."/>
            <person name="Chang B.C.H."/>
            <person name="Kaur P."/>
            <person name="Weisz D."/>
            <person name="Dudchenko O."/>
            <person name="Aiden E.L."/>
            <person name="Korhonen P.K."/>
            <person name="Gasser R.B."/>
        </authorList>
    </citation>
    <scope>NUCLEOTIDE SEQUENCE [LARGE SCALE GENOMIC DNA]</scope>
    <source>
        <strain evidence="3">Cs-k2</strain>
    </source>
</reference>
<feature type="compositionally biased region" description="Acidic residues" evidence="1">
    <location>
        <begin position="65"/>
        <end position="89"/>
    </location>
</feature>
<accession>A0A8T1M0R9</accession>
<evidence type="ECO:0000256" key="2">
    <source>
        <dbReference type="SAM" id="SignalP"/>
    </source>
</evidence>
<feature type="chain" id="PRO_5035782993" evidence="2">
    <location>
        <begin position="18"/>
        <end position="95"/>
    </location>
</feature>
<keyword evidence="2" id="KW-0732">Signal</keyword>
<organism evidence="3 4">
    <name type="scientific">Clonorchis sinensis</name>
    <name type="common">Chinese liver fluke</name>
    <dbReference type="NCBI Taxonomy" id="79923"/>
    <lineage>
        <taxon>Eukaryota</taxon>
        <taxon>Metazoa</taxon>
        <taxon>Spiralia</taxon>
        <taxon>Lophotrochozoa</taxon>
        <taxon>Platyhelminthes</taxon>
        <taxon>Trematoda</taxon>
        <taxon>Digenea</taxon>
        <taxon>Opisthorchiida</taxon>
        <taxon>Opisthorchiata</taxon>
        <taxon>Opisthorchiidae</taxon>
        <taxon>Clonorchis</taxon>
    </lineage>
</organism>
<evidence type="ECO:0000313" key="3">
    <source>
        <dbReference type="EMBL" id="KAG5442947.1"/>
    </source>
</evidence>
<feature type="signal peptide" evidence="2">
    <location>
        <begin position="1"/>
        <end position="17"/>
    </location>
</feature>
<reference evidence="3 4" key="1">
    <citation type="journal article" date="2018" name="Biotechnol. Adv.">
        <title>Improved genomic resources and new bioinformatic workflow for the carcinogenic parasite Clonorchis sinensis: Biotechnological implications.</title>
        <authorList>
            <person name="Wang D."/>
            <person name="Korhonen P.K."/>
            <person name="Gasser R.B."/>
            <person name="Young N.D."/>
        </authorList>
    </citation>
    <scope>NUCLEOTIDE SEQUENCE [LARGE SCALE GENOMIC DNA]</scope>
    <source>
        <strain evidence="3">Cs-k2</strain>
    </source>
</reference>
<dbReference type="AlphaFoldDB" id="A0A8T1M0R9"/>